<evidence type="ECO:0000313" key="2">
    <source>
        <dbReference type="EMBL" id="KFE62635.1"/>
    </source>
</evidence>
<feature type="chain" id="PRO_5001799389" description="Outer membrane protein beta-barrel domain-containing protein" evidence="1">
    <location>
        <begin position="32"/>
        <end position="236"/>
    </location>
</feature>
<dbReference type="EMBL" id="JMCB01000020">
    <property type="protein sequence ID" value="KFE62635.1"/>
    <property type="molecule type" value="Genomic_DNA"/>
</dbReference>
<proteinExistence type="predicted"/>
<name>A0A085W4M2_9BACT</name>
<comment type="caution">
    <text evidence="2">The sequence shown here is derived from an EMBL/GenBank/DDBJ whole genome shotgun (WGS) entry which is preliminary data.</text>
</comment>
<dbReference type="STRING" id="394096.DB31_3749"/>
<keyword evidence="3" id="KW-1185">Reference proteome</keyword>
<dbReference type="Proteomes" id="UP000028725">
    <property type="component" value="Unassembled WGS sequence"/>
</dbReference>
<protein>
    <recommendedName>
        <fullName evidence="4">Outer membrane protein beta-barrel domain-containing protein</fullName>
    </recommendedName>
</protein>
<evidence type="ECO:0000313" key="3">
    <source>
        <dbReference type="Proteomes" id="UP000028725"/>
    </source>
</evidence>
<dbReference type="AlphaFoldDB" id="A0A085W4M2"/>
<accession>A0A085W4M2</accession>
<sequence length="236" mass="25796">MPRMRSLPVHRVSWKALLALSLCISALPAWADTRIGVGLDLFTESSRMEGHQTINTARQDESFDYRSQSFLSATLNLSIPAPISEKARMGAGLRFLGNYGSGGEGNRMFGFGLLNELYLLGEYGLPVADKTEAVFGARGGVALLVPGKEFDAEISRLREQGVSAWHVPRVGWLGGISVGARRRLGEHVLVRGDFSGQLEKVFLFATSQDIKGLEFEKAWSTFGLRLGFTLGVEFAL</sequence>
<gene>
    <name evidence="2" type="ORF">DB31_3749</name>
</gene>
<evidence type="ECO:0000256" key="1">
    <source>
        <dbReference type="SAM" id="SignalP"/>
    </source>
</evidence>
<feature type="signal peptide" evidence="1">
    <location>
        <begin position="1"/>
        <end position="31"/>
    </location>
</feature>
<evidence type="ECO:0008006" key="4">
    <source>
        <dbReference type="Google" id="ProtNLM"/>
    </source>
</evidence>
<keyword evidence="1" id="KW-0732">Signal</keyword>
<reference evidence="2 3" key="1">
    <citation type="submission" date="2014-04" db="EMBL/GenBank/DDBJ databases">
        <title>Genome assembly of Hyalangium minutum DSM 14724.</title>
        <authorList>
            <person name="Sharma G."/>
            <person name="Subramanian S."/>
        </authorList>
    </citation>
    <scope>NUCLEOTIDE SEQUENCE [LARGE SCALE GENOMIC DNA]</scope>
    <source>
        <strain evidence="2 3">DSM 14724</strain>
    </source>
</reference>
<organism evidence="2 3">
    <name type="scientific">Hyalangium minutum</name>
    <dbReference type="NCBI Taxonomy" id="394096"/>
    <lineage>
        <taxon>Bacteria</taxon>
        <taxon>Pseudomonadati</taxon>
        <taxon>Myxococcota</taxon>
        <taxon>Myxococcia</taxon>
        <taxon>Myxococcales</taxon>
        <taxon>Cystobacterineae</taxon>
        <taxon>Archangiaceae</taxon>
        <taxon>Hyalangium</taxon>
    </lineage>
</organism>